<name>A0AB34IN92_PRYPA</name>
<evidence type="ECO:0000259" key="3">
    <source>
        <dbReference type="Pfam" id="PF08212"/>
    </source>
</evidence>
<dbReference type="AlphaFoldDB" id="A0AB34IN92"/>
<protein>
    <recommendedName>
        <fullName evidence="3">Lipocalin/cytosolic fatty-acid binding domain-containing protein</fullName>
    </recommendedName>
</protein>
<dbReference type="PIRSF" id="PIRSF036893">
    <property type="entry name" value="Lipocalin_ApoD"/>
    <property type="match status" value="1"/>
</dbReference>
<evidence type="ECO:0000313" key="4">
    <source>
        <dbReference type="EMBL" id="KAL1502998.1"/>
    </source>
</evidence>
<dbReference type="Proteomes" id="UP001515480">
    <property type="component" value="Unassembled WGS sequence"/>
</dbReference>
<dbReference type="Pfam" id="PF08212">
    <property type="entry name" value="Lipocalin_2"/>
    <property type="match status" value="1"/>
</dbReference>
<dbReference type="Gene3D" id="2.40.128.20">
    <property type="match status" value="1"/>
</dbReference>
<reference evidence="4 5" key="1">
    <citation type="journal article" date="2024" name="Science">
        <title>Giant polyketide synthase enzymes in the biosynthesis of giant marine polyether toxins.</title>
        <authorList>
            <person name="Fallon T.R."/>
            <person name="Shende V.V."/>
            <person name="Wierzbicki I.H."/>
            <person name="Pendleton A.L."/>
            <person name="Watervoot N.F."/>
            <person name="Auber R.P."/>
            <person name="Gonzalez D.J."/>
            <person name="Wisecaver J.H."/>
            <person name="Moore B.S."/>
        </authorList>
    </citation>
    <scope>NUCLEOTIDE SEQUENCE [LARGE SCALE GENOMIC DNA]</scope>
    <source>
        <strain evidence="4 5">12B1</strain>
    </source>
</reference>
<evidence type="ECO:0000256" key="1">
    <source>
        <dbReference type="ARBA" id="ARBA00006889"/>
    </source>
</evidence>
<feature type="domain" description="Lipocalin/cytosolic fatty-acid binding" evidence="3">
    <location>
        <begin position="11"/>
        <end position="162"/>
    </location>
</feature>
<evidence type="ECO:0000313" key="5">
    <source>
        <dbReference type="Proteomes" id="UP001515480"/>
    </source>
</evidence>
<dbReference type="EMBL" id="JBGBPQ010000022">
    <property type="protein sequence ID" value="KAL1502998.1"/>
    <property type="molecule type" value="Genomic_DNA"/>
</dbReference>
<organism evidence="4 5">
    <name type="scientific">Prymnesium parvum</name>
    <name type="common">Toxic golden alga</name>
    <dbReference type="NCBI Taxonomy" id="97485"/>
    <lineage>
        <taxon>Eukaryota</taxon>
        <taxon>Haptista</taxon>
        <taxon>Haptophyta</taxon>
        <taxon>Prymnesiophyceae</taxon>
        <taxon>Prymnesiales</taxon>
        <taxon>Prymnesiaceae</taxon>
        <taxon>Prymnesium</taxon>
    </lineage>
</organism>
<proteinExistence type="inferred from homology"/>
<comment type="caution">
    <text evidence="4">The sequence shown here is derived from an EMBL/GenBank/DDBJ whole genome shotgun (WGS) entry which is preliminary data.</text>
</comment>
<dbReference type="SUPFAM" id="SSF50814">
    <property type="entry name" value="Lipocalins"/>
    <property type="match status" value="1"/>
</dbReference>
<dbReference type="InterPro" id="IPR000566">
    <property type="entry name" value="Lipocln_cytosolic_FA-bd_dom"/>
</dbReference>
<keyword evidence="5" id="KW-1185">Reference proteome</keyword>
<evidence type="ECO:0000256" key="2">
    <source>
        <dbReference type="PIRNR" id="PIRNR036893"/>
    </source>
</evidence>
<comment type="similarity">
    <text evidence="1 2">Belongs to the calycin superfamily. Lipocalin family.</text>
</comment>
<sequence>MAVTPLDRLIDPLRCMGKWYVQAAIPTPFDRHAHNGVEEYTWDPASERVAVTYTYRSKALDGKETTIYQTGRISPKSTNRTVWQVAPWLGLFYLPVWLDYVILDVPHDYSHLVCSSPKTTGRGAWMYIMTREKLVSDEALAPLKAIAEKAGWDMSACVRVPQQ</sequence>
<accession>A0AB34IN92</accession>
<gene>
    <name evidence="4" type="ORF">AB1Y20_011068</name>
</gene>
<dbReference type="InterPro" id="IPR022271">
    <property type="entry name" value="Lipocalin_ApoD"/>
</dbReference>
<dbReference type="InterPro" id="IPR012674">
    <property type="entry name" value="Calycin"/>
</dbReference>